<feature type="domain" description="Phosphodiester glycosidase" evidence="1">
    <location>
        <begin position="174"/>
        <end position="355"/>
    </location>
</feature>
<name>A0A2A6DYY2_9BACL</name>
<dbReference type="InterPro" id="IPR018711">
    <property type="entry name" value="NAGPA"/>
</dbReference>
<comment type="caution">
    <text evidence="2">The sequence shown here is derived from an EMBL/GenBank/DDBJ whole genome shotgun (WGS) entry which is preliminary data.</text>
</comment>
<organism evidence="2 3">
    <name type="scientific">Candidatus Reconcilbacillus cellulovorans</name>
    <dbReference type="NCBI Taxonomy" id="1906605"/>
    <lineage>
        <taxon>Bacteria</taxon>
        <taxon>Bacillati</taxon>
        <taxon>Bacillota</taxon>
        <taxon>Bacilli</taxon>
        <taxon>Bacillales</taxon>
        <taxon>Paenibacillaceae</taxon>
        <taxon>Candidatus Reconcilbacillus</taxon>
    </lineage>
</organism>
<gene>
    <name evidence="2" type="ORF">BLM47_10035</name>
</gene>
<protein>
    <submittedName>
        <fullName evidence="2">Exopolysaccharide biosynthesis protein</fullName>
    </submittedName>
</protein>
<dbReference type="EMBL" id="MOXJ01000024">
    <property type="protein sequence ID" value="PDO09902.1"/>
    <property type="molecule type" value="Genomic_DNA"/>
</dbReference>
<dbReference type="PANTHER" id="PTHR40446:SF2">
    <property type="entry name" value="N-ACETYLGLUCOSAMINE-1-PHOSPHODIESTER ALPHA-N-ACETYLGLUCOSAMINIDASE"/>
    <property type="match status" value="1"/>
</dbReference>
<accession>A0A2A6DYY2</accession>
<dbReference type="Pfam" id="PF09992">
    <property type="entry name" value="NAGPA"/>
    <property type="match status" value="1"/>
</dbReference>
<proteinExistence type="predicted"/>
<reference evidence="2 3" key="1">
    <citation type="submission" date="2016-12" db="EMBL/GenBank/DDBJ databases">
        <title>Candidatus Reconcilibacillus cellulovorans genome.</title>
        <authorList>
            <person name="Kolinko S."/>
            <person name="Wu Y.-W."/>
            <person name="Tachea F."/>
            <person name="Denzel E."/>
            <person name="Hiras J."/>
            <person name="Baecker N."/>
            <person name="Chan L.J."/>
            <person name="Eichorst S.A."/>
            <person name="Frey D."/>
            <person name="Adams P.D."/>
            <person name="Pray T."/>
            <person name="Tanjore D."/>
            <person name="Petzold C.J."/>
            <person name="Gladden J.M."/>
            <person name="Simmons B.A."/>
            <person name="Singer S.W."/>
        </authorList>
    </citation>
    <scope>NUCLEOTIDE SEQUENCE [LARGE SCALE GENOMIC DNA]</scope>
    <source>
        <strain evidence="2">JTherm</strain>
    </source>
</reference>
<sequence>MTIRLFNRMMLLLSAPFTGMLAVILALDWSLPVPAFDTTPPPLAAPIDEPIVSRMSGLLDEARRDAETTGQLIRRFHELYERTSKTAAVMAQTAAAASGLPDVIFDNRIARVVGRPVRTVSGTNSDLKLYVFSTGTFNGYALRVRLKTSAAARMVLGQDRVPGAETTLSAALRYGATAGVNAGGFADDRAGRRYPLGATILDGRWITRIDPTADDLVFVGFNRSMRLVGTPYRSAADIDRLDPLFGASFAPVLLRDGRKEPIPAKWLTSPRRAPRTVVGRFRNDQLMFVVVDGYDERGSSGATLPELQDLLLQMRISDAYNLDGGGSSTLVFEGRIVNRPSDGRPRLLPTHFLFFR</sequence>
<dbReference type="AlphaFoldDB" id="A0A2A6DYY2"/>
<dbReference type="Proteomes" id="UP000243688">
    <property type="component" value="Unassembled WGS sequence"/>
</dbReference>
<evidence type="ECO:0000313" key="2">
    <source>
        <dbReference type="EMBL" id="PDO09902.1"/>
    </source>
</evidence>
<evidence type="ECO:0000259" key="1">
    <source>
        <dbReference type="Pfam" id="PF09992"/>
    </source>
</evidence>
<evidence type="ECO:0000313" key="3">
    <source>
        <dbReference type="Proteomes" id="UP000243688"/>
    </source>
</evidence>
<dbReference type="PANTHER" id="PTHR40446">
    <property type="entry name" value="N-ACETYLGLUCOSAMINE-1-PHOSPHODIESTER ALPHA-N-ACETYLGLUCOSAMINIDASE"/>
    <property type="match status" value="1"/>
</dbReference>